<organism evidence="1 2">
    <name type="scientific">Triangularia setosa</name>
    <dbReference type="NCBI Taxonomy" id="2587417"/>
    <lineage>
        <taxon>Eukaryota</taxon>
        <taxon>Fungi</taxon>
        <taxon>Dikarya</taxon>
        <taxon>Ascomycota</taxon>
        <taxon>Pezizomycotina</taxon>
        <taxon>Sordariomycetes</taxon>
        <taxon>Sordariomycetidae</taxon>
        <taxon>Sordariales</taxon>
        <taxon>Podosporaceae</taxon>
        <taxon>Triangularia</taxon>
    </lineage>
</organism>
<reference evidence="1" key="1">
    <citation type="journal article" date="2023" name="Mol. Phylogenet. Evol.">
        <title>Genome-scale phylogeny and comparative genomics of the fungal order Sordariales.</title>
        <authorList>
            <person name="Hensen N."/>
            <person name="Bonometti L."/>
            <person name="Westerberg I."/>
            <person name="Brannstrom I.O."/>
            <person name="Guillou S."/>
            <person name="Cros-Aarteil S."/>
            <person name="Calhoun S."/>
            <person name="Haridas S."/>
            <person name="Kuo A."/>
            <person name="Mondo S."/>
            <person name="Pangilinan J."/>
            <person name="Riley R."/>
            <person name="LaButti K."/>
            <person name="Andreopoulos B."/>
            <person name="Lipzen A."/>
            <person name="Chen C."/>
            <person name="Yan M."/>
            <person name="Daum C."/>
            <person name="Ng V."/>
            <person name="Clum A."/>
            <person name="Steindorff A."/>
            <person name="Ohm R.A."/>
            <person name="Martin F."/>
            <person name="Silar P."/>
            <person name="Natvig D.O."/>
            <person name="Lalanne C."/>
            <person name="Gautier V."/>
            <person name="Ament-Velasquez S.L."/>
            <person name="Kruys A."/>
            <person name="Hutchinson M.I."/>
            <person name="Powell A.J."/>
            <person name="Barry K."/>
            <person name="Miller A.N."/>
            <person name="Grigoriev I.V."/>
            <person name="Debuchy R."/>
            <person name="Gladieux P."/>
            <person name="Hiltunen Thoren M."/>
            <person name="Johannesson H."/>
        </authorList>
    </citation>
    <scope>NUCLEOTIDE SEQUENCE</scope>
    <source>
        <strain evidence="1">CBS 892.96</strain>
    </source>
</reference>
<evidence type="ECO:0000313" key="2">
    <source>
        <dbReference type="Proteomes" id="UP001302321"/>
    </source>
</evidence>
<proteinExistence type="predicted"/>
<dbReference type="AlphaFoldDB" id="A0AAN6WAD7"/>
<dbReference type="EMBL" id="MU866151">
    <property type="protein sequence ID" value="KAK4177920.1"/>
    <property type="molecule type" value="Genomic_DNA"/>
</dbReference>
<comment type="caution">
    <text evidence="1">The sequence shown here is derived from an EMBL/GenBank/DDBJ whole genome shotgun (WGS) entry which is preliminary data.</text>
</comment>
<evidence type="ECO:0000313" key="1">
    <source>
        <dbReference type="EMBL" id="KAK4177920.1"/>
    </source>
</evidence>
<accession>A0AAN6WAD7</accession>
<reference evidence="1" key="2">
    <citation type="submission" date="2023-05" db="EMBL/GenBank/DDBJ databases">
        <authorList>
            <consortium name="Lawrence Berkeley National Laboratory"/>
            <person name="Steindorff A."/>
            <person name="Hensen N."/>
            <person name="Bonometti L."/>
            <person name="Westerberg I."/>
            <person name="Brannstrom I.O."/>
            <person name="Guillou S."/>
            <person name="Cros-Aarteil S."/>
            <person name="Calhoun S."/>
            <person name="Haridas S."/>
            <person name="Kuo A."/>
            <person name="Mondo S."/>
            <person name="Pangilinan J."/>
            <person name="Riley R."/>
            <person name="Labutti K."/>
            <person name="Andreopoulos B."/>
            <person name="Lipzen A."/>
            <person name="Chen C."/>
            <person name="Yanf M."/>
            <person name="Daum C."/>
            <person name="Ng V."/>
            <person name="Clum A."/>
            <person name="Ohm R."/>
            <person name="Martin F."/>
            <person name="Silar P."/>
            <person name="Natvig D."/>
            <person name="Lalanne C."/>
            <person name="Gautier V."/>
            <person name="Ament-Velasquez S.L."/>
            <person name="Kruys A."/>
            <person name="Hutchinson M.I."/>
            <person name="Powell A.J."/>
            <person name="Barry K."/>
            <person name="Miller A.N."/>
            <person name="Grigoriev I.V."/>
            <person name="Debuchy R."/>
            <person name="Gladieux P."/>
            <person name="Thoren M.H."/>
            <person name="Johannesson H."/>
        </authorList>
    </citation>
    <scope>NUCLEOTIDE SEQUENCE</scope>
    <source>
        <strain evidence="1">CBS 892.96</strain>
    </source>
</reference>
<dbReference type="Proteomes" id="UP001302321">
    <property type="component" value="Unassembled WGS sequence"/>
</dbReference>
<gene>
    <name evidence="1" type="ORF">QBC36DRAFT_309647</name>
</gene>
<protein>
    <submittedName>
        <fullName evidence="1">Uncharacterized protein</fullName>
    </submittedName>
</protein>
<sequence length="398" mass="43621">MASFPRQKDVEKFYLSIPHAHLAFLPSSQHHRGCPHRAGTSLAVYSTILAARGKIMAAKSLRKEPITFEAPLVLERTSGKLPALLYRSSATSSHPISCRAPRRRSERNACPLSCRRSIVPLWDIPGKPNRLRLDGKAFKILFVAVDTIRKTMRYVVFILGPNLAPVTNLSIPGQSCAAPEVKERALNLFEIEEREMPTYPGHGKWINDLWDLQKEGNRRADWSKAAGKLLWSGSCSVECIKMGFRDPGNSDASVVFAFREKAYGNFSRPMYTSNSPTSISDISSTKHALLFSPRTTAALLSLTNSLSLASLALPFSNTTPLPCTHDLPRPLDNPRNDHVGDSLEGVLGLAGEGPGKRGLGGLGEAGVPLQEAFESHPLGVEGAAVGDEWWWRLSKMSM</sequence>
<name>A0AAN6WAD7_9PEZI</name>
<keyword evidence="2" id="KW-1185">Reference proteome</keyword>